<protein>
    <recommendedName>
        <fullName evidence="2">Histidine kinase/HSP90-like ATPase domain-containing protein</fullName>
    </recommendedName>
</protein>
<evidence type="ECO:0000313" key="3">
    <source>
        <dbReference type="EMBL" id="GAA1111855.1"/>
    </source>
</evidence>
<dbReference type="RefSeq" id="WP_344626945.1">
    <property type="nucleotide sequence ID" value="NZ_BAAALD010000083.1"/>
</dbReference>
<keyword evidence="1" id="KW-0723">Serine/threonine-protein kinase</keyword>
<sequence length="152" mass="16236">MLLPRTTTEYGTAPTLSQLHGHQAVPLLTRGIPAGPAAARTARLEARGRFKEELLPEAADNLELVVTELVTNASEVTGEGATVQMRIRSADGALLVEVIDDCPVAPKPRSPSDDDEEGRGLLLVDSVCTSWGWHWSDEGKTVWAIVPTAPCA</sequence>
<keyword evidence="1" id="KW-0808">Transferase</keyword>
<keyword evidence="1" id="KW-0418">Kinase</keyword>
<keyword evidence="4" id="KW-1185">Reference proteome</keyword>
<dbReference type="Proteomes" id="UP001499987">
    <property type="component" value="Unassembled WGS sequence"/>
</dbReference>
<dbReference type="SUPFAM" id="SSF55874">
    <property type="entry name" value="ATPase domain of HSP90 chaperone/DNA topoisomerase II/histidine kinase"/>
    <property type="match status" value="1"/>
</dbReference>
<dbReference type="EMBL" id="BAAALD010000083">
    <property type="protein sequence ID" value="GAA1111855.1"/>
    <property type="molecule type" value="Genomic_DNA"/>
</dbReference>
<proteinExistence type="predicted"/>
<accession>A0ABN1U328</accession>
<evidence type="ECO:0000256" key="1">
    <source>
        <dbReference type="ARBA" id="ARBA00022527"/>
    </source>
</evidence>
<dbReference type="InterPro" id="IPR050267">
    <property type="entry name" value="Anti-sigma-factor_SerPK"/>
</dbReference>
<organism evidence="3 4">
    <name type="scientific">Kitasatospora arboriphila</name>
    <dbReference type="NCBI Taxonomy" id="258052"/>
    <lineage>
        <taxon>Bacteria</taxon>
        <taxon>Bacillati</taxon>
        <taxon>Actinomycetota</taxon>
        <taxon>Actinomycetes</taxon>
        <taxon>Kitasatosporales</taxon>
        <taxon>Streptomycetaceae</taxon>
        <taxon>Kitasatospora</taxon>
    </lineage>
</organism>
<gene>
    <name evidence="3" type="ORF">GCM10009663_61280</name>
</gene>
<dbReference type="PANTHER" id="PTHR35526">
    <property type="entry name" value="ANTI-SIGMA-F FACTOR RSBW-RELATED"/>
    <property type="match status" value="1"/>
</dbReference>
<dbReference type="Gene3D" id="3.30.565.10">
    <property type="entry name" value="Histidine kinase-like ATPase, C-terminal domain"/>
    <property type="match status" value="1"/>
</dbReference>
<evidence type="ECO:0000313" key="4">
    <source>
        <dbReference type="Proteomes" id="UP001499987"/>
    </source>
</evidence>
<reference evidence="3 4" key="1">
    <citation type="journal article" date="2019" name="Int. J. Syst. Evol. Microbiol.">
        <title>The Global Catalogue of Microorganisms (GCM) 10K type strain sequencing project: providing services to taxonomists for standard genome sequencing and annotation.</title>
        <authorList>
            <consortium name="The Broad Institute Genomics Platform"/>
            <consortium name="The Broad Institute Genome Sequencing Center for Infectious Disease"/>
            <person name="Wu L."/>
            <person name="Ma J."/>
        </authorList>
    </citation>
    <scope>NUCLEOTIDE SEQUENCE [LARGE SCALE GENOMIC DNA]</scope>
    <source>
        <strain evidence="3 4">JCM 13002</strain>
    </source>
</reference>
<dbReference type="PANTHER" id="PTHR35526:SF3">
    <property type="entry name" value="ANTI-SIGMA-F FACTOR RSBW"/>
    <property type="match status" value="1"/>
</dbReference>
<feature type="domain" description="Histidine kinase/HSP90-like ATPase" evidence="2">
    <location>
        <begin position="32"/>
        <end position="145"/>
    </location>
</feature>
<comment type="caution">
    <text evidence="3">The sequence shown here is derived from an EMBL/GenBank/DDBJ whole genome shotgun (WGS) entry which is preliminary data.</text>
</comment>
<dbReference type="InterPro" id="IPR036890">
    <property type="entry name" value="HATPase_C_sf"/>
</dbReference>
<dbReference type="Pfam" id="PF13581">
    <property type="entry name" value="HATPase_c_2"/>
    <property type="match status" value="1"/>
</dbReference>
<dbReference type="CDD" id="cd16936">
    <property type="entry name" value="HATPase_RsbW-like"/>
    <property type="match status" value="1"/>
</dbReference>
<evidence type="ECO:0000259" key="2">
    <source>
        <dbReference type="Pfam" id="PF13581"/>
    </source>
</evidence>
<name>A0ABN1U328_9ACTN</name>
<dbReference type="InterPro" id="IPR003594">
    <property type="entry name" value="HATPase_dom"/>
</dbReference>